<evidence type="ECO:0000256" key="1">
    <source>
        <dbReference type="ARBA" id="ARBA00009013"/>
    </source>
</evidence>
<dbReference type="CDD" id="cd07043">
    <property type="entry name" value="STAS_anti-anti-sigma_factors"/>
    <property type="match status" value="1"/>
</dbReference>
<comment type="similarity">
    <text evidence="1 2">Belongs to the anti-sigma-factor antagonist family.</text>
</comment>
<evidence type="ECO:0000256" key="2">
    <source>
        <dbReference type="RuleBase" id="RU003749"/>
    </source>
</evidence>
<proteinExistence type="inferred from homology"/>
<dbReference type="Pfam" id="PF01740">
    <property type="entry name" value="STAS"/>
    <property type="match status" value="1"/>
</dbReference>
<dbReference type="PROSITE" id="PS50801">
    <property type="entry name" value="STAS"/>
    <property type="match status" value="1"/>
</dbReference>
<evidence type="ECO:0000313" key="4">
    <source>
        <dbReference type="EMBL" id="HIT84833.1"/>
    </source>
</evidence>
<evidence type="ECO:0000313" key="5">
    <source>
        <dbReference type="Proteomes" id="UP000824165"/>
    </source>
</evidence>
<dbReference type="GO" id="GO:0043856">
    <property type="term" value="F:anti-sigma factor antagonist activity"/>
    <property type="evidence" value="ECO:0007669"/>
    <property type="project" value="InterPro"/>
</dbReference>
<name>A0A9D1H212_9FIRM</name>
<reference evidence="4" key="1">
    <citation type="submission" date="2020-10" db="EMBL/GenBank/DDBJ databases">
        <authorList>
            <person name="Gilroy R."/>
        </authorList>
    </citation>
    <scope>NUCLEOTIDE SEQUENCE</scope>
    <source>
        <strain evidence="4">CHK181-108</strain>
    </source>
</reference>
<protein>
    <recommendedName>
        <fullName evidence="2">Anti-sigma factor antagonist</fullName>
    </recommendedName>
</protein>
<dbReference type="NCBIfam" id="TIGR00377">
    <property type="entry name" value="ant_ant_sig"/>
    <property type="match status" value="1"/>
</dbReference>
<dbReference type="Proteomes" id="UP000824165">
    <property type="component" value="Unassembled WGS sequence"/>
</dbReference>
<dbReference type="SUPFAM" id="SSF52091">
    <property type="entry name" value="SpoIIaa-like"/>
    <property type="match status" value="1"/>
</dbReference>
<evidence type="ECO:0000259" key="3">
    <source>
        <dbReference type="PROSITE" id="PS50801"/>
    </source>
</evidence>
<dbReference type="InterPro" id="IPR002645">
    <property type="entry name" value="STAS_dom"/>
</dbReference>
<dbReference type="PANTHER" id="PTHR33495">
    <property type="entry name" value="ANTI-SIGMA FACTOR ANTAGONIST TM_1081-RELATED-RELATED"/>
    <property type="match status" value="1"/>
</dbReference>
<accession>A0A9D1H212</accession>
<dbReference type="InterPro" id="IPR036513">
    <property type="entry name" value="STAS_dom_sf"/>
</dbReference>
<organism evidence="4 5">
    <name type="scientific">Candidatus Ornithomonoglobus intestinigallinarum</name>
    <dbReference type="NCBI Taxonomy" id="2840894"/>
    <lineage>
        <taxon>Bacteria</taxon>
        <taxon>Bacillati</taxon>
        <taxon>Bacillota</taxon>
        <taxon>Clostridia</taxon>
        <taxon>Candidatus Ornithomonoglobus</taxon>
    </lineage>
</organism>
<reference evidence="4" key="2">
    <citation type="journal article" date="2021" name="PeerJ">
        <title>Extensive microbial diversity within the chicken gut microbiome revealed by metagenomics and culture.</title>
        <authorList>
            <person name="Gilroy R."/>
            <person name="Ravi A."/>
            <person name="Getino M."/>
            <person name="Pursley I."/>
            <person name="Horton D.L."/>
            <person name="Alikhan N.F."/>
            <person name="Baker D."/>
            <person name="Gharbi K."/>
            <person name="Hall N."/>
            <person name="Watson M."/>
            <person name="Adriaenssens E.M."/>
            <person name="Foster-Nyarko E."/>
            <person name="Jarju S."/>
            <person name="Secka A."/>
            <person name="Antonio M."/>
            <person name="Oren A."/>
            <person name="Chaudhuri R.R."/>
            <person name="La Ragione R."/>
            <person name="Hildebrand F."/>
            <person name="Pallen M.J."/>
        </authorList>
    </citation>
    <scope>NUCLEOTIDE SEQUENCE</scope>
    <source>
        <strain evidence="4">CHK181-108</strain>
    </source>
</reference>
<gene>
    <name evidence="4" type="ORF">IAA60_02880</name>
</gene>
<sequence>MQLSMIPNRSLLVAHLSGELDHHITGELREAIDRELMRRGVRNLAFDLTQMSFMDSSGLGLIMGRFKKVSAIGGRLIVYGMNGNIKRIFNMCGMEKLVIVADSLNEGMEELDK</sequence>
<dbReference type="InterPro" id="IPR003658">
    <property type="entry name" value="Anti-sigma_ant"/>
</dbReference>
<dbReference type="AlphaFoldDB" id="A0A9D1H212"/>
<dbReference type="PANTHER" id="PTHR33495:SF2">
    <property type="entry name" value="ANTI-SIGMA FACTOR ANTAGONIST TM_1081-RELATED"/>
    <property type="match status" value="1"/>
</dbReference>
<dbReference type="Gene3D" id="3.30.750.24">
    <property type="entry name" value="STAS domain"/>
    <property type="match status" value="1"/>
</dbReference>
<dbReference type="EMBL" id="DVLU01000025">
    <property type="protein sequence ID" value="HIT84833.1"/>
    <property type="molecule type" value="Genomic_DNA"/>
</dbReference>
<comment type="caution">
    <text evidence="4">The sequence shown here is derived from an EMBL/GenBank/DDBJ whole genome shotgun (WGS) entry which is preliminary data.</text>
</comment>
<feature type="domain" description="STAS" evidence="3">
    <location>
        <begin position="1"/>
        <end position="111"/>
    </location>
</feature>